<proteinExistence type="inferred from homology"/>
<evidence type="ECO:0000256" key="4">
    <source>
        <dbReference type="ARBA" id="ARBA00023152"/>
    </source>
</evidence>
<comment type="pathway">
    <text evidence="1 8">Carbohydrate degradation; glycolysis; D-glyceraldehyde 3-phosphate and glycerone phosphate from D-glucose: step 4/4.</text>
</comment>
<evidence type="ECO:0000256" key="3">
    <source>
        <dbReference type="ARBA" id="ARBA00013068"/>
    </source>
</evidence>
<evidence type="ECO:0000256" key="1">
    <source>
        <dbReference type="ARBA" id="ARBA00004714"/>
    </source>
</evidence>
<feature type="compositionally biased region" description="Pro residues" evidence="9">
    <location>
        <begin position="473"/>
        <end position="482"/>
    </location>
</feature>
<keyword evidence="5 7" id="KW-0456">Lyase</keyword>
<evidence type="ECO:0000256" key="9">
    <source>
        <dbReference type="SAM" id="MobiDB-lite"/>
    </source>
</evidence>
<evidence type="ECO:0000256" key="7">
    <source>
        <dbReference type="RuleBase" id="RU003994"/>
    </source>
</evidence>
<dbReference type="GO" id="GO:0006096">
    <property type="term" value="P:glycolytic process"/>
    <property type="evidence" value="ECO:0007669"/>
    <property type="project" value="UniProtKB-KW"/>
</dbReference>
<gene>
    <name evidence="10" type="ORF">PODLI_1B033618</name>
</gene>
<dbReference type="EMBL" id="OX395141">
    <property type="protein sequence ID" value="CAI5794590.1"/>
    <property type="molecule type" value="Genomic_DNA"/>
</dbReference>
<evidence type="ECO:0000256" key="6">
    <source>
        <dbReference type="ARBA" id="ARBA00023270"/>
    </source>
</evidence>
<keyword evidence="4 7" id="KW-0324">Glycolysis</keyword>
<comment type="catalytic activity">
    <reaction evidence="7">
        <text>beta-D-fructose 1,6-bisphosphate = D-glyceraldehyde 3-phosphate + dihydroxyacetone phosphate</text>
        <dbReference type="Rhea" id="RHEA:14729"/>
        <dbReference type="ChEBI" id="CHEBI:32966"/>
        <dbReference type="ChEBI" id="CHEBI:57642"/>
        <dbReference type="ChEBI" id="CHEBI:59776"/>
        <dbReference type="EC" id="4.1.2.13"/>
    </reaction>
</comment>
<dbReference type="InterPro" id="IPR029768">
    <property type="entry name" value="Aldolase_I_AS"/>
</dbReference>
<evidence type="ECO:0000313" key="11">
    <source>
        <dbReference type="Proteomes" id="UP001178461"/>
    </source>
</evidence>
<evidence type="ECO:0000256" key="2">
    <source>
        <dbReference type="ARBA" id="ARBA00010387"/>
    </source>
</evidence>
<dbReference type="Pfam" id="PF00274">
    <property type="entry name" value="Glycolytic"/>
    <property type="match status" value="1"/>
</dbReference>
<keyword evidence="6" id="KW-0704">Schiff base</keyword>
<dbReference type="FunFam" id="3.20.20.70:FF:000021">
    <property type="entry name" value="Fructose-bisphosphate aldolase"/>
    <property type="match status" value="1"/>
</dbReference>
<accession>A0AA35PQN0</accession>
<dbReference type="Proteomes" id="UP001178461">
    <property type="component" value="Chromosome 15"/>
</dbReference>
<dbReference type="EC" id="4.1.2.13" evidence="3 7"/>
<dbReference type="PROSITE" id="PS00158">
    <property type="entry name" value="ALDOLASE_CLASS_I"/>
    <property type="match status" value="1"/>
</dbReference>
<evidence type="ECO:0000313" key="10">
    <source>
        <dbReference type="EMBL" id="CAI5794590.1"/>
    </source>
</evidence>
<evidence type="ECO:0000256" key="8">
    <source>
        <dbReference type="RuleBase" id="RU004257"/>
    </source>
</evidence>
<dbReference type="Gene3D" id="3.20.20.70">
    <property type="entry name" value="Aldolase class I"/>
    <property type="match status" value="1"/>
</dbReference>
<dbReference type="NCBIfam" id="NF033379">
    <property type="entry name" value="FrucBisAld_I"/>
    <property type="match status" value="1"/>
</dbReference>
<dbReference type="InterPro" id="IPR013785">
    <property type="entry name" value="Aldolase_TIM"/>
</dbReference>
<feature type="compositionally biased region" description="Polar residues" evidence="9">
    <location>
        <begin position="428"/>
        <end position="445"/>
    </location>
</feature>
<protein>
    <recommendedName>
        <fullName evidence="3 7">Fructose-bisphosphate aldolase</fullName>
        <ecNumber evidence="3 7">4.1.2.13</ecNumber>
    </recommendedName>
</protein>
<keyword evidence="11" id="KW-1185">Reference proteome</keyword>
<dbReference type="PANTHER" id="PTHR11627">
    <property type="entry name" value="FRUCTOSE-BISPHOSPHATE ALDOLASE"/>
    <property type="match status" value="1"/>
</dbReference>
<evidence type="ECO:0000256" key="5">
    <source>
        <dbReference type="ARBA" id="ARBA00023239"/>
    </source>
</evidence>
<reference evidence="10" key="1">
    <citation type="submission" date="2022-12" db="EMBL/GenBank/DDBJ databases">
        <authorList>
            <person name="Alioto T."/>
            <person name="Alioto T."/>
            <person name="Gomez Garrido J."/>
        </authorList>
    </citation>
    <scope>NUCLEOTIDE SEQUENCE</scope>
</reference>
<dbReference type="GO" id="GO:0004332">
    <property type="term" value="F:fructose-bisphosphate aldolase activity"/>
    <property type="evidence" value="ECO:0007669"/>
    <property type="project" value="UniProtKB-EC"/>
</dbReference>
<dbReference type="InterPro" id="IPR000741">
    <property type="entry name" value="FBA_I"/>
</dbReference>
<dbReference type="CDD" id="cd00948">
    <property type="entry name" value="FBP_aldolase_I_a"/>
    <property type="match status" value="1"/>
</dbReference>
<comment type="similarity">
    <text evidence="2 7">Belongs to the class I fructose-bisphosphate aldolase family.</text>
</comment>
<organism evidence="10 11">
    <name type="scientific">Podarcis lilfordi</name>
    <name type="common">Lilford's wall lizard</name>
    <dbReference type="NCBI Taxonomy" id="74358"/>
    <lineage>
        <taxon>Eukaryota</taxon>
        <taxon>Metazoa</taxon>
        <taxon>Chordata</taxon>
        <taxon>Craniata</taxon>
        <taxon>Vertebrata</taxon>
        <taxon>Euteleostomi</taxon>
        <taxon>Lepidosauria</taxon>
        <taxon>Squamata</taxon>
        <taxon>Bifurcata</taxon>
        <taxon>Unidentata</taxon>
        <taxon>Episquamata</taxon>
        <taxon>Laterata</taxon>
        <taxon>Lacertibaenia</taxon>
        <taxon>Lacertidae</taxon>
        <taxon>Podarcis</taxon>
    </lineage>
</organism>
<dbReference type="AlphaFoldDB" id="A0AA35PQN0"/>
<sequence length="482" mass="52445">MASLVPLPPFAPASESWDSYLARFNCYLQANELTEVSQERKRGLFLSLCGPEVFETARALVEPIAVQATLRSRAARTRSLLQASTTDGRTDGRPGKAAKMTHQYPALTTEQKMELSDIAQRIVAPGKGILAADESSMEHGQRLNQIGVENTEENRRLYRQILFSADSRVEKCIGGVIFFHETMYQKADDGTPFVEMVKDKGIVVGIKVDKGVVPLAGTDGETTTQGLDGLSERCAQYKKDGADFAKWRCVLKISENTPSALAILENANVLARYASICQQNGIVPIVEPEILPDGEHDLKRCQYVTEKVLAAVYKALSDHHVYLEGTLLKPNMVTPGHACPTKYSPEEIAMATVTALRRTVPPAVPGVTFLSGGQSEEEASINLNAINNCPLPRPWALTFSYGRALQASALQRLARSGGRMRTRPRRSLSNAPRSTAWQPSASTKGPATVLARRACLSTSPTTPTEAPLGWEQPPHPQVGPGL</sequence>
<feature type="region of interest" description="Disordered" evidence="9">
    <location>
        <begin position="414"/>
        <end position="482"/>
    </location>
</feature>
<name>A0AA35PQN0_9SAUR</name>
<dbReference type="SUPFAM" id="SSF51569">
    <property type="entry name" value="Aldolase"/>
    <property type="match status" value="1"/>
</dbReference>